<keyword evidence="1" id="KW-0059">Arsenical resistance</keyword>
<dbReference type="InterPro" id="IPR036196">
    <property type="entry name" value="Ptyr_pPase_sf"/>
</dbReference>
<dbReference type="Proteomes" id="UP000276260">
    <property type="component" value="Unassembled WGS sequence"/>
</dbReference>
<dbReference type="SUPFAM" id="SSF52788">
    <property type="entry name" value="Phosphotyrosine protein phosphatases I"/>
    <property type="match status" value="1"/>
</dbReference>
<dbReference type="Gene3D" id="3.40.50.2300">
    <property type="match status" value="1"/>
</dbReference>
<feature type="domain" description="Phosphotyrosine protein phosphatase I" evidence="2">
    <location>
        <begin position="1"/>
        <end position="141"/>
    </location>
</feature>
<dbReference type="EMBL" id="RRCF01000001">
    <property type="protein sequence ID" value="RRJ23908.1"/>
    <property type="molecule type" value="Genomic_DNA"/>
</dbReference>
<protein>
    <submittedName>
        <fullName evidence="3">Arsenate reductase ArsC</fullName>
    </submittedName>
</protein>
<dbReference type="PANTHER" id="PTHR43428">
    <property type="entry name" value="ARSENATE REDUCTASE"/>
    <property type="match status" value="1"/>
</dbReference>
<dbReference type="Pfam" id="PF01451">
    <property type="entry name" value="LMWPc"/>
    <property type="match status" value="1"/>
</dbReference>
<evidence type="ECO:0000313" key="4">
    <source>
        <dbReference type="Proteomes" id="UP000276260"/>
    </source>
</evidence>
<organism evidence="3 4">
    <name type="scientific">Rheinheimera mesophila</name>
    <dbReference type="NCBI Taxonomy" id="1547515"/>
    <lineage>
        <taxon>Bacteria</taxon>
        <taxon>Pseudomonadati</taxon>
        <taxon>Pseudomonadota</taxon>
        <taxon>Gammaproteobacteria</taxon>
        <taxon>Chromatiales</taxon>
        <taxon>Chromatiaceae</taxon>
        <taxon>Rheinheimera</taxon>
    </lineage>
</organism>
<dbReference type="SMART" id="SM00226">
    <property type="entry name" value="LMWPc"/>
    <property type="match status" value="1"/>
</dbReference>
<dbReference type="CDD" id="cd16345">
    <property type="entry name" value="LMWP_ArsC"/>
    <property type="match status" value="1"/>
</dbReference>
<dbReference type="OrthoDB" id="9793058at2"/>
<comment type="caution">
    <text evidence="3">The sequence shown here is derived from an EMBL/GenBank/DDBJ whole genome shotgun (WGS) entry which is preliminary data.</text>
</comment>
<dbReference type="InterPro" id="IPR023485">
    <property type="entry name" value="Ptyr_pPase"/>
</dbReference>
<reference evidence="3 4" key="1">
    <citation type="submission" date="2018-11" db="EMBL/GenBank/DDBJ databases">
        <title>Draft genome analysis of Rheinheimera mesophila isolated from an industrial waste site.</title>
        <authorList>
            <person name="Yu Q."/>
            <person name="Qi Y."/>
            <person name="Zhang H."/>
            <person name="Lu Y."/>
            <person name="Pu J."/>
        </authorList>
    </citation>
    <scope>NUCLEOTIDE SEQUENCE [LARGE SCALE GENOMIC DNA]</scope>
    <source>
        <strain evidence="3 4">IITR13</strain>
    </source>
</reference>
<keyword evidence="4" id="KW-1185">Reference proteome</keyword>
<dbReference type="GO" id="GO:0046685">
    <property type="term" value="P:response to arsenic-containing substance"/>
    <property type="evidence" value="ECO:0007669"/>
    <property type="project" value="UniProtKB-KW"/>
</dbReference>
<evidence type="ECO:0000256" key="1">
    <source>
        <dbReference type="ARBA" id="ARBA00022849"/>
    </source>
</evidence>
<dbReference type="PANTHER" id="PTHR43428:SF1">
    <property type="entry name" value="ARSENATE REDUCTASE"/>
    <property type="match status" value="1"/>
</dbReference>
<accession>A0A3P3QT28</accession>
<dbReference type="AlphaFoldDB" id="A0A3P3QT28"/>
<gene>
    <name evidence="3" type="ORF">EIK76_07615</name>
</gene>
<evidence type="ECO:0000313" key="3">
    <source>
        <dbReference type="EMBL" id="RRJ23908.1"/>
    </source>
</evidence>
<dbReference type="RefSeq" id="WP_046519638.1">
    <property type="nucleotide sequence ID" value="NZ_LAVS01000015.1"/>
</dbReference>
<sequence length="158" mass="17450">MNILFLCTHNSCRSILAEAITRHLVVRLGNQSDVVVASAGSSPRGIVHPLTLQYLSQWSVDTKNLQSKSWDDLTEFNPDLVITVCDQAAGESCPVWFGRAVKGHWGLPDPTRNGLSPTQIEAEFTLLFDVLSKRCEALIRLNQLNQAAIEAIAFSYPL</sequence>
<proteinExistence type="predicted"/>
<evidence type="ECO:0000259" key="2">
    <source>
        <dbReference type="SMART" id="SM00226"/>
    </source>
</evidence>
<name>A0A3P3QT28_9GAMM</name>